<dbReference type="GO" id="GO:0016874">
    <property type="term" value="F:ligase activity"/>
    <property type="evidence" value="ECO:0007669"/>
    <property type="project" value="UniProtKB-KW"/>
</dbReference>
<dbReference type="AlphaFoldDB" id="A0A6A4W9R0"/>
<dbReference type="Proteomes" id="UP000440578">
    <property type="component" value="Unassembled WGS sequence"/>
</dbReference>
<dbReference type="CDD" id="cd23767">
    <property type="entry name" value="IQCD"/>
    <property type="match status" value="1"/>
</dbReference>
<accession>A0A6A4W9R0</accession>
<keyword evidence="2" id="KW-1185">Reference proteome</keyword>
<evidence type="ECO:0000313" key="2">
    <source>
        <dbReference type="Proteomes" id="UP000440578"/>
    </source>
</evidence>
<gene>
    <name evidence="1" type="primary">Ube3b_1</name>
    <name evidence="1" type="ORF">FJT64_025913</name>
</gene>
<comment type="caution">
    <text evidence="1">The sequence shown here is derived from an EMBL/GenBank/DDBJ whole genome shotgun (WGS) entry which is preliminary data.</text>
</comment>
<dbReference type="EMBL" id="VIIS01001110">
    <property type="protein sequence ID" value="KAF0301909.1"/>
    <property type="molecule type" value="Genomic_DNA"/>
</dbReference>
<dbReference type="SMART" id="SM00015">
    <property type="entry name" value="IQ"/>
    <property type="match status" value="1"/>
</dbReference>
<dbReference type="OrthoDB" id="8068875at2759"/>
<organism evidence="1 2">
    <name type="scientific">Amphibalanus amphitrite</name>
    <name type="common">Striped barnacle</name>
    <name type="synonym">Balanus amphitrite</name>
    <dbReference type="NCBI Taxonomy" id="1232801"/>
    <lineage>
        <taxon>Eukaryota</taxon>
        <taxon>Metazoa</taxon>
        <taxon>Ecdysozoa</taxon>
        <taxon>Arthropoda</taxon>
        <taxon>Crustacea</taxon>
        <taxon>Multicrustacea</taxon>
        <taxon>Cirripedia</taxon>
        <taxon>Thoracica</taxon>
        <taxon>Thoracicalcarea</taxon>
        <taxon>Balanomorpha</taxon>
        <taxon>Balanoidea</taxon>
        <taxon>Balanidae</taxon>
        <taxon>Amphibalaninae</taxon>
        <taxon>Amphibalanus</taxon>
    </lineage>
</organism>
<protein>
    <submittedName>
        <fullName evidence="1">Ubiquitin-protein ligase E3B</fullName>
    </submittedName>
</protein>
<reference evidence="1 2" key="1">
    <citation type="submission" date="2019-07" db="EMBL/GenBank/DDBJ databases">
        <title>Draft genome assembly of a fouling barnacle, Amphibalanus amphitrite (Darwin, 1854): The first reference genome for Thecostraca.</title>
        <authorList>
            <person name="Kim W."/>
        </authorList>
    </citation>
    <scope>NUCLEOTIDE SEQUENCE [LARGE SCALE GENOMIC DNA]</scope>
    <source>
        <strain evidence="1">SNU_AA5</strain>
        <tissue evidence="1">Soma without cirri and trophi</tissue>
    </source>
</reference>
<name>A0A6A4W9R0_AMPAM</name>
<keyword evidence="1" id="KW-0436">Ligase</keyword>
<evidence type="ECO:0000313" key="1">
    <source>
        <dbReference type="EMBL" id="KAF0301909.1"/>
    </source>
</evidence>
<dbReference type="InterPro" id="IPR000048">
    <property type="entry name" value="IQ_motif_EF-hand-BS"/>
</dbReference>
<dbReference type="PROSITE" id="PS50096">
    <property type="entry name" value="IQ"/>
    <property type="match status" value="1"/>
</dbReference>
<proteinExistence type="predicted"/>
<sequence length="184" mass="20795">MFQKPDASKDAFLEQARAAREERHMQQRRERAAVRVQALVRGFLARRAARRDVTRRLEAVLQSAAGAEESPPLVAAQEVYRCVRDYLVITGGRDGQRFGQICRSVSSSAGTNGGSVPVKTDRSPYPGQYERTKWQPAWVYSGSGGLVCLCTIRDLWAKQRSIYRGRLFPLIQLISWCYVLMTAR</sequence>
<dbReference type="Pfam" id="PF00612">
    <property type="entry name" value="IQ"/>
    <property type="match status" value="1"/>
</dbReference>